<evidence type="ECO:0000259" key="1">
    <source>
        <dbReference type="Pfam" id="PF13175"/>
    </source>
</evidence>
<dbReference type="Gene3D" id="3.40.50.300">
    <property type="entry name" value="P-loop containing nucleotide triphosphate hydrolases"/>
    <property type="match status" value="1"/>
</dbReference>
<feature type="domain" description="Endonuclease GajA/Old nuclease/RecF-like AAA" evidence="1">
    <location>
        <begin position="222"/>
        <end position="338"/>
    </location>
</feature>
<protein>
    <recommendedName>
        <fullName evidence="1">Endonuclease GajA/Old nuclease/RecF-like AAA domain-containing protein</fullName>
    </recommendedName>
</protein>
<sequence length="622" mass="73647">MEITRLSIRNFKSIRYMTLTDIDKALILVGRNNAGKSSVLHALRAVEGSYKITPMDFNETMQNIEISLTLAITEEDLKIFHKHGYVSPYKKYDLWLKDFYTKLPSCRDGELSFTFIANKEGKKRFYDGVRKHNKYIQQIFPPIYFIGTERNLWQMQEDLLLIQESDLLKIMRTNCCMFDEAKPCRHCFHCIGLINQKVPEALNAFEAAKLFEYKLYQLNVDQFEKRVNRSFHKNGGHEDIIFSMNYDVNEMLQVNAEAYNQERDSTIPVQKLGRGMKSIYMLSLMEAYAEDENQIPSIIMVEDPEMFLHPKLQKTSSEILYRLSQKNQVIFTTHSPHLLSNFGSRQIRQIILDDEAYSIAKERTNIGAILDDLGYNAADLMNVDFVFIVEGKQDKYRLPMLLEHYYSDIHSEDGRLNRISILTTNSCTNIKTYANLKYMNQVYMRDQFLMIRDSDGKDPDELGRQLCKYYDERNLTDVDQLPKVTRRNVLILKYYSFENYFLNPEIMRKLEIIPSEESFYEILFDKWKEYLHRLKSGRHLLEVMGRDFQSPQDMKEHMELIKIYLRGHNLFDIFYGPYKKQERELLQKYIAIAPRDDFKDILDAIDDFIYFESKKKQKPETD</sequence>
<dbReference type="AlphaFoldDB" id="A0A916Q9J7"/>
<dbReference type="EMBL" id="BLYI01000031">
    <property type="protein sequence ID" value="GFO85175.1"/>
    <property type="molecule type" value="Genomic_DNA"/>
</dbReference>
<dbReference type="RefSeq" id="WP_201310880.1">
    <property type="nucleotide sequence ID" value="NZ_BLYI01000031.1"/>
</dbReference>
<dbReference type="InterPro" id="IPR051396">
    <property type="entry name" value="Bact_Antivir_Def_Nuclease"/>
</dbReference>
<dbReference type="Proteomes" id="UP000613208">
    <property type="component" value="Unassembled WGS sequence"/>
</dbReference>
<dbReference type="Pfam" id="PF13175">
    <property type="entry name" value="AAA_15"/>
    <property type="match status" value="2"/>
</dbReference>
<dbReference type="InterPro" id="IPR041685">
    <property type="entry name" value="AAA_GajA/Old/RecF-like"/>
</dbReference>
<feature type="domain" description="Endonuclease GajA/Old nuclease/RecF-like AAA" evidence="1">
    <location>
        <begin position="1"/>
        <end position="102"/>
    </location>
</feature>
<proteinExistence type="predicted"/>
<dbReference type="PANTHER" id="PTHR43581">
    <property type="entry name" value="ATP/GTP PHOSPHATASE"/>
    <property type="match status" value="1"/>
</dbReference>
<organism evidence="2 3">
    <name type="scientific">Anaerostipes butyraticus</name>
    <dbReference type="NCBI Taxonomy" id="645466"/>
    <lineage>
        <taxon>Bacteria</taxon>
        <taxon>Bacillati</taxon>
        <taxon>Bacillota</taxon>
        <taxon>Clostridia</taxon>
        <taxon>Lachnospirales</taxon>
        <taxon>Lachnospiraceae</taxon>
        <taxon>Anaerostipes</taxon>
    </lineage>
</organism>
<dbReference type="PANTHER" id="PTHR43581:SF4">
    <property type="entry name" value="ATP_GTP PHOSPHATASE"/>
    <property type="match status" value="1"/>
</dbReference>
<dbReference type="InterPro" id="IPR027417">
    <property type="entry name" value="P-loop_NTPase"/>
</dbReference>
<evidence type="ECO:0000313" key="3">
    <source>
        <dbReference type="Proteomes" id="UP000613208"/>
    </source>
</evidence>
<reference evidence="2" key="1">
    <citation type="submission" date="2020-06" db="EMBL/GenBank/DDBJ databases">
        <title>Characterization of fructooligosaccharide metabolism and fructooligosaccharide-degrading enzymes in human commensal butyrate producers.</title>
        <authorList>
            <person name="Tanno H."/>
            <person name="Fujii T."/>
            <person name="Hirano K."/>
            <person name="Maeno S."/>
            <person name="Tonozuka T."/>
            <person name="Sakamoto M."/>
            <person name="Ohkuma M."/>
            <person name="Tochio T."/>
            <person name="Endo A."/>
        </authorList>
    </citation>
    <scope>NUCLEOTIDE SEQUENCE</scope>
    <source>
        <strain evidence="2">JCM 17466</strain>
    </source>
</reference>
<keyword evidence="3" id="KW-1185">Reference proteome</keyword>
<name>A0A916Q9J7_9FIRM</name>
<gene>
    <name evidence="2" type="ORF">ANBU17_15220</name>
</gene>
<accession>A0A916Q9J7</accession>
<comment type="caution">
    <text evidence="2">The sequence shown here is derived from an EMBL/GenBank/DDBJ whole genome shotgun (WGS) entry which is preliminary data.</text>
</comment>
<evidence type="ECO:0000313" key="2">
    <source>
        <dbReference type="EMBL" id="GFO85175.1"/>
    </source>
</evidence>
<dbReference type="SUPFAM" id="SSF52540">
    <property type="entry name" value="P-loop containing nucleoside triphosphate hydrolases"/>
    <property type="match status" value="1"/>
</dbReference>